<gene>
    <name evidence="1" type="ORF">IAA61_06275</name>
</gene>
<reference evidence="1" key="2">
    <citation type="journal article" date="2021" name="PeerJ">
        <title>Extensive microbial diversity within the chicken gut microbiome revealed by metagenomics and culture.</title>
        <authorList>
            <person name="Gilroy R."/>
            <person name="Ravi A."/>
            <person name="Getino M."/>
            <person name="Pursley I."/>
            <person name="Horton D.L."/>
            <person name="Alikhan N.F."/>
            <person name="Baker D."/>
            <person name="Gharbi K."/>
            <person name="Hall N."/>
            <person name="Watson M."/>
            <person name="Adriaenssens E.M."/>
            <person name="Foster-Nyarko E."/>
            <person name="Jarju S."/>
            <person name="Secka A."/>
            <person name="Antonio M."/>
            <person name="Oren A."/>
            <person name="Chaudhuri R.R."/>
            <person name="La Ragione R."/>
            <person name="Hildebrand F."/>
            <person name="Pallen M.J."/>
        </authorList>
    </citation>
    <scope>NUCLEOTIDE SEQUENCE</scope>
    <source>
        <strain evidence="1">USAMLcec3-3695</strain>
    </source>
</reference>
<dbReference type="AlphaFoldDB" id="A0A9D1MCA9"/>
<comment type="caution">
    <text evidence="1">The sequence shown here is derived from an EMBL/GenBank/DDBJ whole genome shotgun (WGS) entry which is preliminary data.</text>
</comment>
<accession>A0A9D1MCA9</accession>
<evidence type="ECO:0000313" key="1">
    <source>
        <dbReference type="EMBL" id="HIU57402.1"/>
    </source>
</evidence>
<dbReference type="EMBL" id="DVNB01000066">
    <property type="protein sequence ID" value="HIU57402.1"/>
    <property type="molecule type" value="Genomic_DNA"/>
</dbReference>
<sequence length="72" mass="8436">MIYSENIDKICAYCRHAEPTAPDAERTQCALYKKEVGKTDPACGKYIYDIFKRPVRRKKRLKTDFSAEDFKL</sequence>
<evidence type="ECO:0000313" key="2">
    <source>
        <dbReference type="Proteomes" id="UP000824109"/>
    </source>
</evidence>
<organism evidence="1 2">
    <name type="scientific">Candidatus Ornithomonoglobus merdipullorum</name>
    <dbReference type="NCBI Taxonomy" id="2840895"/>
    <lineage>
        <taxon>Bacteria</taxon>
        <taxon>Bacillati</taxon>
        <taxon>Bacillota</taxon>
        <taxon>Clostridia</taxon>
        <taxon>Candidatus Ornithomonoglobus</taxon>
    </lineage>
</organism>
<name>A0A9D1MCA9_9FIRM</name>
<proteinExistence type="predicted"/>
<reference evidence="1" key="1">
    <citation type="submission" date="2020-10" db="EMBL/GenBank/DDBJ databases">
        <authorList>
            <person name="Gilroy R."/>
        </authorList>
    </citation>
    <scope>NUCLEOTIDE SEQUENCE</scope>
    <source>
        <strain evidence="1">USAMLcec3-3695</strain>
    </source>
</reference>
<dbReference type="Proteomes" id="UP000824109">
    <property type="component" value="Unassembled WGS sequence"/>
</dbReference>
<protein>
    <submittedName>
        <fullName evidence="1">Uncharacterized protein</fullName>
    </submittedName>
</protein>